<evidence type="ECO:0000313" key="4">
    <source>
        <dbReference type="Proteomes" id="UP001205105"/>
    </source>
</evidence>
<keyword evidence="2" id="KW-0472">Membrane</keyword>
<feature type="compositionally biased region" description="Low complexity" evidence="1">
    <location>
        <begin position="391"/>
        <end position="404"/>
    </location>
</feature>
<gene>
    <name evidence="3" type="ORF">COHA_005429</name>
</gene>
<feature type="transmembrane region" description="Helical" evidence="2">
    <location>
        <begin position="349"/>
        <end position="369"/>
    </location>
</feature>
<name>A0AAD5DRE9_9CHLO</name>
<proteinExistence type="predicted"/>
<evidence type="ECO:0000256" key="1">
    <source>
        <dbReference type="SAM" id="MobiDB-lite"/>
    </source>
</evidence>
<dbReference type="EMBL" id="JADXDR010000070">
    <property type="protein sequence ID" value="KAI7840901.1"/>
    <property type="molecule type" value="Genomic_DNA"/>
</dbReference>
<feature type="region of interest" description="Disordered" evidence="1">
    <location>
        <begin position="1"/>
        <end position="35"/>
    </location>
</feature>
<evidence type="ECO:0000313" key="3">
    <source>
        <dbReference type="EMBL" id="KAI7840901.1"/>
    </source>
</evidence>
<organism evidence="3 4">
    <name type="scientific">Chlorella ohadii</name>
    <dbReference type="NCBI Taxonomy" id="2649997"/>
    <lineage>
        <taxon>Eukaryota</taxon>
        <taxon>Viridiplantae</taxon>
        <taxon>Chlorophyta</taxon>
        <taxon>core chlorophytes</taxon>
        <taxon>Trebouxiophyceae</taxon>
        <taxon>Chlorellales</taxon>
        <taxon>Chlorellaceae</taxon>
        <taxon>Chlorella clade</taxon>
        <taxon>Chlorella</taxon>
    </lineage>
</organism>
<keyword evidence="2" id="KW-1133">Transmembrane helix</keyword>
<dbReference type="Proteomes" id="UP001205105">
    <property type="component" value="Unassembled WGS sequence"/>
</dbReference>
<keyword evidence="2" id="KW-0812">Transmembrane</keyword>
<comment type="caution">
    <text evidence="3">The sequence shown here is derived from an EMBL/GenBank/DDBJ whole genome shotgun (WGS) entry which is preliminary data.</text>
</comment>
<protein>
    <submittedName>
        <fullName evidence="3">Uncharacterized protein</fullName>
    </submittedName>
</protein>
<reference evidence="3" key="1">
    <citation type="submission" date="2020-11" db="EMBL/GenBank/DDBJ databases">
        <title>Chlorella ohadii genome sequencing and assembly.</title>
        <authorList>
            <person name="Murik O."/>
            <person name="Treves H."/>
            <person name="Kedem I."/>
            <person name="Shotland Y."/>
            <person name="Kaplan A."/>
        </authorList>
    </citation>
    <scope>NUCLEOTIDE SEQUENCE</scope>
    <source>
        <strain evidence="3">1</strain>
    </source>
</reference>
<keyword evidence="4" id="KW-1185">Reference proteome</keyword>
<feature type="region of interest" description="Disordered" evidence="1">
    <location>
        <begin position="384"/>
        <end position="414"/>
    </location>
</feature>
<feature type="region of interest" description="Disordered" evidence="1">
    <location>
        <begin position="71"/>
        <end position="91"/>
    </location>
</feature>
<evidence type="ECO:0000256" key="2">
    <source>
        <dbReference type="SAM" id="Phobius"/>
    </source>
</evidence>
<accession>A0AAD5DRE9</accession>
<feature type="transmembrane region" description="Helical" evidence="2">
    <location>
        <begin position="113"/>
        <end position="131"/>
    </location>
</feature>
<feature type="transmembrane region" description="Helical" evidence="2">
    <location>
        <begin position="241"/>
        <end position="261"/>
    </location>
</feature>
<sequence length="414" mass="43404">MAASLTRAAASVGHASRSQGARRRHQAAQRAAASPATAAAAAAAAAARSAAQHPAHVRRSQRVHWVPAAEAAEGNGVPEPSESTATQAATEGRGRPTWLSLLRGCMRLVQANLWPLLLVHCLADAAVFLLHRASHRITNQVAAASLHLDLSQVNPWYPVADPAVANFQTGYLPLSALFFLLALPLTVLLKSWASVATIQLCQGTVHTQPDGSAPAAWWQPLRGIREGLAALRVLRPQVAALWRRVFAVELLLQLAVAAAVVPSSLSAWGVATLPFALVLVLDLQAAAPAAVAEGLGGKPAVQRSRQLLRSLRWQLAIPFVGLLLGGRALEFAKASLLSSMPARFYTHLVEIPVAVLVGGTALQLWFALWRDVLPFAAYRHATEQEGGGSEAQGEAAAEQAPAAAGGSGPPVDAT</sequence>
<dbReference type="AlphaFoldDB" id="A0AAD5DRE9"/>
<feature type="transmembrane region" description="Helical" evidence="2">
    <location>
        <begin position="171"/>
        <end position="189"/>
    </location>
</feature>